<sequence>MQVNVRGMQKTWTTHDPQPVELHQSSSMELGIQNHDLPLYPIYYSTQISSS</sequence>
<evidence type="ECO:0000313" key="1">
    <source>
        <dbReference type="EMBL" id="EHK47051.1"/>
    </source>
</evidence>
<comment type="caution">
    <text evidence="1">The sequence shown here is derived from an EMBL/GenBank/DDBJ whole genome shotgun (WGS) entry which is preliminary data.</text>
</comment>
<dbReference type="AlphaFoldDB" id="G9NR83"/>
<gene>
    <name evidence="1" type="ORF">TRIATDRAFT_298856</name>
</gene>
<reference evidence="1 2" key="1">
    <citation type="journal article" date="2011" name="Genome Biol.">
        <title>Comparative genome sequence analysis underscores mycoparasitism as the ancestral life style of Trichoderma.</title>
        <authorList>
            <person name="Kubicek C.P."/>
            <person name="Herrera-Estrella A."/>
            <person name="Seidl-Seiboth V."/>
            <person name="Martinez D.A."/>
            <person name="Druzhinina I.S."/>
            <person name="Thon M."/>
            <person name="Zeilinger S."/>
            <person name="Casas-Flores S."/>
            <person name="Horwitz B.A."/>
            <person name="Mukherjee P.K."/>
            <person name="Mukherjee M."/>
            <person name="Kredics L."/>
            <person name="Alcaraz L.D."/>
            <person name="Aerts A."/>
            <person name="Antal Z."/>
            <person name="Atanasova L."/>
            <person name="Cervantes-Badillo M.G."/>
            <person name="Challacombe J."/>
            <person name="Chertkov O."/>
            <person name="McCluskey K."/>
            <person name="Coulpier F."/>
            <person name="Deshpande N."/>
            <person name="von Doehren H."/>
            <person name="Ebbole D.J."/>
            <person name="Esquivel-Naranjo E.U."/>
            <person name="Fekete E."/>
            <person name="Flipphi M."/>
            <person name="Glaser F."/>
            <person name="Gomez-Rodriguez E.Y."/>
            <person name="Gruber S."/>
            <person name="Han C."/>
            <person name="Henrissat B."/>
            <person name="Hermosa R."/>
            <person name="Hernandez-Onate M."/>
            <person name="Karaffa L."/>
            <person name="Kosti I."/>
            <person name="Le Crom S."/>
            <person name="Lindquist E."/>
            <person name="Lucas S."/>
            <person name="Luebeck M."/>
            <person name="Luebeck P.S."/>
            <person name="Margeot A."/>
            <person name="Metz B."/>
            <person name="Misra M."/>
            <person name="Nevalainen H."/>
            <person name="Omann M."/>
            <person name="Packer N."/>
            <person name="Perrone G."/>
            <person name="Uresti-Rivera E.E."/>
            <person name="Salamov A."/>
            <person name="Schmoll M."/>
            <person name="Seiboth B."/>
            <person name="Shapiro H."/>
            <person name="Sukno S."/>
            <person name="Tamayo-Ramos J.A."/>
            <person name="Tisch D."/>
            <person name="Wiest A."/>
            <person name="Wilkinson H.H."/>
            <person name="Zhang M."/>
            <person name="Coutinho P.M."/>
            <person name="Kenerley C.M."/>
            <person name="Monte E."/>
            <person name="Baker S.E."/>
            <person name="Grigoriev I.V."/>
        </authorList>
    </citation>
    <scope>NUCLEOTIDE SEQUENCE [LARGE SCALE GENOMIC DNA]</scope>
    <source>
        <strain evidence="2">ATCC 20476 / IMI 206040</strain>
    </source>
</reference>
<evidence type="ECO:0000313" key="2">
    <source>
        <dbReference type="Proteomes" id="UP000005426"/>
    </source>
</evidence>
<protein>
    <submittedName>
        <fullName evidence="1">Uncharacterized protein</fullName>
    </submittedName>
</protein>
<name>G9NR83_HYPAI</name>
<organism evidence="1 2">
    <name type="scientific">Hypocrea atroviridis (strain ATCC 20476 / IMI 206040)</name>
    <name type="common">Trichoderma atroviride</name>
    <dbReference type="NCBI Taxonomy" id="452589"/>
    <lineage>
        <taxon>Eukaryota</taxon>
        <taxon>Fungi</taxon>
        <taxon>Dikarya</taxon>
        <taxon>Ascomycota</taxon>
        <taxon>Pezizomycotina</taxon>
        <taxon>Sordariomycetes</taxon>
        <taxon>Hypocreomycetidae</taxon>
        <taxon>Hypocreales</taxon>
        <taxon>Hypocreaceae</taxon>
        <taxon>Trichoderma</taxon>
    </lineage>
</organism>
<dbReference type="EMBL" id="ABDG02000021">
    <property type="protein sequence ID" value="EHK47051.1"/>
    <property type="molecule type" value="Genomic_DNA"/>
</dbReference>
<dbReference type="HOGENOM" id="CLU_3106675_0_0_1"/>
<proteinExistence type="predicted"/>
<dbReference type="Proteomes" id="UP000005426">
    <property type="component" value="Unassembled WGS sequence"/>
</dbReference>
<accession>G9NR83</accession>
<keyword evidence="2" id="KW-1185">Reference proteome</keyword>